<feature type="binding site" evidence="10">
    <location>
        <position position="222"/>
    </location>
    <ligand>
        <name>Mg(2+)</name>
        <dbReference type="ChEBI" id="CHEBI:18420"/>
        <label>1</label>
    </ligand>
</feature>
<feature type="site" description="Transition state stabilizer" evidence="11">
    <location>
        <position position="136"/>
    </location>
</feature>
<dbReference type="AlphaFoldDB" id="A0A9Q0D5P8"/>
<evidence type="ECO:0000256" key="6">
    <source>
        <dbReference type="ARBA" id="ARBA00022801"/>
    </source>
</evidence>
<comment type="catalytic activity">
    <reaction evidence="1">
        <text>Exonucleolytic cleavage in the 3'- to 5'-direction to yield nucleoside 5'-phosphates.</text>
        <dbReference type="EC" id="3.1.11.2"/>
    </reaction>
</comment>
<evidence type="ECO:0000256" key="10">
    <source>
        <dbReference type="PIRSR" id="PIRSR604808-2"/>
    </source>
</evidence>
<evidence type="ECO:0000256" key="3">
    <source>
        <dbReference type="ARBA" id="ARBA00012115"/>
    </source>
</evidence>
<dbReference type="InterPro" id="IPR004808">
    <property type="entry name" value="AP_endonuc_1"/>
</dbReference>
<dbReference type="EMBL" id="JANIIK010004341">
    <property type="protein sequence ID" value="KAJ3580970.1"/>
    <property type="molecule type" value="Genomic_DNA"/>
</dbReference>
<dbReference type="GO" id="GO:0008081">
    <property type="term" value="F:phosphoric diester hydrolase activity"/>
    <property type="evidence" value="ECO:0007669"/>
    <property type="project" value="TreeGrafter"/>
</dbReference>
<dbReference type="OrthoDB" id="8920715at2759"/>
<evidence type="ECO:0000256" key="2">
    <source>
        <dbReference type="ARBA" id="ARBA00007092"/>
    </source>
</evidence>
<dbReference type="InterPro" id="IPR036691">
    <property type="entry name" value="Endo/exonu/phosph_ase_sf"/>
</dbReference>
<feature type="site" description="Important for catalytic activity" evidence="11">
    <location>
        <position position="198"/>
    </location>
</feature>
<dbReference type="Proteomes" id="UP001148018">
    <property type="component" value="Unassembled WGS sequence"/>
</dbReference>
<protein>
    <recommendedName>
        <fullName evidence="3">exodeoxyribonuclease III</fullName>
        <ecNumber evidence="3">3.1.11.2</ecNumber>
    </recommendedName>
</protein>
<dbReference type="GO" id="GO:0008311">
    <property type="term" value="F:double-stranded DNA 3'-5' DNA exonuclease activity"/>
    <property type="evidence" value="ECO:0007669"/>
    <property type="project" value="UniProtKB-EC"/>
</dbReference>
<dbReference type="GO" id="GO:0046872">
    <property type="term" value="F:metal ion binding"/>
    <property type="evidence" value="ECO:0007669"/>
    <property type="project" value="UniProtKB-KW"/>
</dbReference>
<feature type="active site" evidence="9">
    <location>
        <position position="103"/>
    </location>
</feature>
<feature type="active site" description="Proton acceptor" evidence="9">
    <location>
        <position position="223"/>
    </location>
</feature>
<feature type="binding site" evidence="10">
    <location>
        <position position="8"/>
    </location>
    <ligand>
        <name>Mg(2+)</name>
        <dbReference type="ChEBI" id="CHEBI:18420"/>
        <label>1</label>
    </ligand>
</feature>
<evidence type="ECO:0000256" key="5">
    <source>
        <dbReference type="ARBA" id="ARBA00022763"/>
    </source>
</evidence>
<comment type="caution">
    <text evidence="13">The sequence shown here is derived from an EMBL/GenBank/DDBJ whole genome shotgun (WGS) entry which is preliminary data.</text>
</comment>
<dbReference type="PANTHER" id="PTHR22748">
    <property type="entry name" value="AP ENDONUCLEASE"/>
    <property type="match status" value="1"/>
</dbReference>
<evidence type="ECO:0000259" key="12">
    <source>
        <dbReference type="Pfam" id="PF03372"/>
    </source>
</evidence>
<keyword evidence="6" id="KW-0378">Hydrolase</keyword>
<dbReference type="SUPFAM" id="SSF56219">
    <property type="entry name" value="DNase I-like"/>
    <property type="match status" value="1"/>
</dbReference>
<dbReference type="GO" id="GO:0003906">
    <property type="term" value="F:DNA-(apurinic or apyrimidinic site) endonuclease activity"/>
    <property type="evidence" value="ECO:0007669"/>
    <property type="project" value="TreeGrafter"/>
</dbReference>
<reference evidence="13" key="1">
    <citation type="submission" date="2022-07" db="EMBL/GenBank/DDBJ databases">
        <title>Chromosome-level genome of Muraenolepis orangiensis.</title>
        <authorList>
            <person name="Kim J."/>
        </authorList>
    </citation>
    <scope>NUCLEOTIDE SEQUENCE</scope>
    <source>
        <strain evidence="13">KU_S4_2022</strain>
        <tissue evidence="13">Muscle</tissue>
    </source>
</reference>
<feature type="binding site" evidence="10">
    <location>
        <position position="34"/>
    </location>
    <ligand>
        <name>Mg(2+)</name>
        <dbReference type="ChEBI" id="CHEBI:18420"/>
        <label>1</label>
    </ligand>
</feature>
<feature type="site" description="Interaction with DNA substrate" evidence="11">
    <location>
        <position position="223"/>
    </location>
</feature>
<dbReference type="PANTHER" id="PTHR22748:SF4">
    <property type="entry name" value="DNA-(APURINIC OR APYRIMIDINIC SITE) ENDONUCLEASE 2"/>
    <property type="match status" value="1"/>
</dbReference>
<comment type="cofactor">
    <cofactor evidence="10">
        <name>Mg(2+)</name>
        <dbReference type="ChEBI" id="CHEBI:18420"/>
    </cofactor>
    <cofactor evidence="10">
        <name>Mn(2+)</name>
        <dbReference type="ChEBI" id="CHEBI:29035"/>
    </cofactor>
    <text evidence="10">Probably binds two magnesium or manganese ions per subunit.</text>
</comment>
<proteinExistence type="inferred from homology"/>
<dbReference type="Gene3D" id="3.60.10.10">
    <property type="entry name" value="Endonuclease/exonuclease/phosphatase"/>
    <property type="match status" value="1"/>
</dbReference>
<gene>
    <name evidence="13" type="ORF">NHX12_017226</name>
</gene>
<evidence type="ECO:0000313" key="13">
    <source>
        <dbReference type="EMBL" id="KAJ3580970.1"/>
    </source>
</evidence>
<feature type="active site" description="Proton donor/acceptor" evidence="9">
    <location>
        <position position="134"/>
    </location>
</feature>
<evidence type="ECO:0000256" key="7">
    <source>
        <dbReference type="ARBA" id="ARBA00022842"/>
    </source>
</evidence>
<keyword evidence="7 10" id="KW-0460">Magnesium</keyword>
<feature type="binding site" evidence="10">
    <location>
        <position position="136"/>
    </location>
    <ligand>
        <name>Mg(2+)</name>
        <dbReference type="ChEBI" id="CHEBI:18420"/>
        <label>1</label>
    </ligand>
</feature>
<comment type="similarity">
    <text evidence="2">Belongs to the DNA repair enzymes AP/ExoA family.</text>
</comment>
<accession>A0A9Q0D5P8</accession>
<dbReference type="GO" id="GO:0006284">
    <property type="term" value="P:base-excision repair"/>
    <property type="evidence" value="ECO:0007669"/>
    <property type="project" value="TreeGrafter"/>
</dbReference>
<dbReference type="Pfam" id="PF03372">
    <property type="entry name" value="Exo_endo_phos"/>
    <property type="match status" value="1"/>
</dbReference>
<evidence type="ECO:0000256" key="1">
    <source>
        <dbReference type="ARBA" id="ARBA00000493"/>
    </source>
</evidence>
<keyword evidence="10" id="KW-0464">Manganese</keyword>
<keyword evidence="14" id="KW-1185">Reference proteome</keyword>
<evidence type="ECO:0000256" key="4">
    <source>
        <dbReference type="ARBA" id="ARBA00022723"/>
    </source>
</evidence>
<keyword evidence="8" id="KW-0234">DNA repair</keyword>
<evidence type="ECO:0000313" key="14">
    <source>
        <dbReference type="Proteomes" id="UP001148018"/>
    </source>
</evidence>
<dbReference type="GO" id="GO:0005634">
    <property type="term" value="C:nucleus"/>
    <property type="evidence" value="ECO:0007669"/>
    <property type="project" value="TreeGrafter"/>
</dbReference>
<evidence type="ECO:0000256" key="11">
    <source>
        <dbReference type="PIRSR" id="PIRSR604808-3"/>
    </source>
</evidence>
<keyword evidence="5" id="KW-0227">DNA damage</keyword>
<dbReference type="InterPro" id="IPR005135">
    <property type="entry name" value="Endo/exonuclease/phosphatase"/>
</dbReference>
<keyword evidence="4 10" id="KW-0479">Metal-binding</keyword>
<sequence>MVKVTSLNANGLRDYWRRQQALCVCETDIICLQETHWDDRVVEDVRREWLGDVFVSQGEAKARGVAILVKQGVVEGVKMVVNDERGRLVGVSFGYLGRIVKVYCVYAPNEERERRVFFSELGEVWGEDSIVVGDFNVWRGRLDIAVGMVWRSDASRRELEGGMRVGGMIDVWRERNPQGRVFSRRQAVGGVLKQSRIDLVVVDKGIDCRIGRIEYRDTALSDHRVLEFSIGTQVERRKGGVWCMNAVLLKDEKYKVKIREWIEMRKRERLYVDDIGMWWERLKGEVRELSIEYCRARNRLEREREGIRAGLARRQRGPGGGGLVR</sequence>
<dbReference type="CDD" id="cd09076">
    <property type="entry name" value="L1-EN"/>
    <property type="match status" value="1"/>
</dbReference>
<feature type="domain" description="Endonuclease/exonuclease/phosphatase" evidence="12">
    <location>
        <begin position="6"/>
        <end position="223"/>
    </location>
</feature>
<organism evidence="13 14">
    <name type="scientific">Muraenolepis orangiensis</name>
    <name type="common">Patagonian moray cod</name>
    <dbReference type="NCBI Taxonomy" id="630683"/>
    <lineage>
        <taxon>Eukaryota</taxon>
        <taxon>Metazoa</taxon>
        <taxon>Chordata</taxon>
        <taxon>Craniata</taxon>
        <taxon>Vertebrata</taxon>
        <taxon>Euteleostomi</taxon>
        <taxon>Actinopterygii</taxon>
        <taxon>Neopterygii</taxon>
        <taxon>Teleostei</taxon>
        <taxon>Neoteleostei</taxon>
        <taxon>Acanthomorphata</taxon>
        <taxon>Zeiogadaria</taxon>
        <taxon>Gadariae</taxon>
        <taxon>Gadiformes</taxon>
        <taxon>Muraenolepidoidei</taxon>
        <taxon>Muraenolepididae</taxon>
        <taxon>Muraenolepis</taxon>
    </lineage>
</organism>
<evidence type="ECO:0000256" key="9">
    <source>
        <dbReference type="PIRSR" id="PIRSR604808-1"/>
    </source>
</evidence>
<dbReference type="EC" id="3.1.11.2" evidence="3"/>
<name>A0A9Q0D5P8_9TELE</name>
<feature type="binding site" evidence="10">
    <location>
        <position position="223"/>
    </location>
    <ligand>
        <name>Mg(2+)</name>
        <dbReference type="ChEBI" id="CHEBI:18420"/>
        <label>1</label>
    </ligand>
</feature>
<feature type="binding site" evidence="10">
    <location>
        <position position="134"/>
    </location>
    <ligand>
        <name>Mg(2+)</name>
        <dbReference type="ChEBI" id="CHEBI:18420"/>
        <label>1</label>
    </ligand>
</feature>
<evidence type="ECO:0000256" key="8">
    <source>
        <dbReference type="ARBA" id="ARBA00023204"/>
    </source>
</evidence>